<sequence>MLNKQEFNRKMRRARRLTEQVIQLKWEILSNDELLTPFKGINSTTLDEAINCYIDYGELPLSNHFDDFYEAYKRAYEEQYGE</sequence>
<reference evidence="2 6" key="1">
    <citation type="submission" date="2018-08" db="EMBL/GenBank/DDBJ databases">
        <title>Draft genome of Streptococcus sp .nov. Z2.</title>
        <authorList>
            <person name="Tian Z."/>
        </authorList>
    </citation>
    <scope>NUCLEOTIDE SEQUENCE [LARGE SCALE GENOMIC DNA]</scope>
    <source>
        <strain evidence="2 6">Z2</strain>
    </source>
</reference>
<dbReference type="RefSeq" id="WP_116877276.1">
    <property type="nucleotide sequence ID" value="NZ_CP031733.1"/>
</dbReference>
<evidence type="ECO:0000313" key="6">
    <source>
        <dbReference type="Proteomes" id="UP000264056"/>
    </source>
</evidence>
<gene>
    <name evidence="1" type="ORF">DDV21_005370</name>
    <name evidence="2" type="ORF">DDV22_00675</name>
    <name evidence="3" type="ORF">DDV23_01230</name>
</gene>
<accession>A0A372KPI4</accession>
<protein>
    <submittedName>
        <fullName evidence="3">Uncharacterized protein</fullName>
    </submittedName>
</protein>
<dbReference type="EMBL" id="CP031733">
    <property type="protein sequence ID" value="AXQ78551.1"/>
    <property type="molecule type" value="Genomic_DNA"/>
</dbReference>
<organism evidence="3 5">
    <name type="scientific">Streptococcus chenjunshii</name>
    <dbReference type="NCBI Taxonomy" id="2173853"/>
    <lineage>
        <taxon>Bacteria</taxon>
        <taxon>Bacillati</taxon>
        <taxon>Bacillota</taxon>
        <taxon>Bacilli</taxon>
        <taxon>Lactobacillales</taxon>
        <taxon>Streptococcaceae</taxon>
        <taxon>Streptococcus</taxon>
    </lineage>
</organism>
<reference evidence="4" key="3">
    <citation type="submission" date="2018-08" db="EMBL/GenBank/DDBJ databases">
        <title>Streptococcus chenjunshii sp. nov., isolated from stools sample of the Tibetan antelope in the Qinghai-Tibet plateau, China.</title>
        <authorList>
            <person name="Tian Z."/>
        </authorList>
    </citation>
    <scope>NUCLEOTIDE SEQUENCE [LARGE SCALE GENOMIC DNA]</scope>
    <source>
        <strain evidence="4">Z15</strain>
    </source>
</reference>
<dbReference type="Proteomes" id="UP000262901">
    <property type="component" value="Unassembled WGS sequence"/>
</dbReference>
<name>A0A372KPI4_9STRE</name>
<dbReference type="OrthoDB" id="9907765at2"/>
<dbReference type="AlphaFoldDB" id="A0A372KPI4"/>
<evidence type="ECO:0000313" key="5">
    <source>
        <dbReference type="Proteomes" id="UP000262901"/>
    </source>
</evidence>
<proteinExistence type="predicted"/>
<reference evidence="1" key="4">
    <citation type="journal article" date="2019" name="Int. J. Syst. Evol. Microbiol.">
        <title>Streptococcus chenjunshii sp. nov. isolated from feces of Tibetan antelopes.</title>
        <authorList>
            <person name="Tian Z."/>
            <person name="Lu S."/>
            <person name="Jin D."/>
            <person name="Yang J."/>
            <person name="Pu J."/>
            <person name="Lai X.H."/>
            <person name="Bai X.N."/>
            <person name="Wu X.M."/>
            <person name="Li J."/>
            <person name="Wang S."/>
            <person name="Xu J."/>
        </authorList>
    </citation>
    <scope>NUCLEOTIDE SEQUENCE</scope>
    <source>
        <strain evidence="1">Z15</strain>
    </source>
</reference>
<dbReference type="EMBL" id="QVQZ01000001">
    <property type="protein sequence ID" value="RFU54179.1"/>
    <property type="molecule type" value="Genomic_DNA"/>
</dbReference>
<evidence type="ECO:0000313" key="1">
    <source>
        <dbReference type="EMBL" id="AXQ78551.1"/>
    </source>
</evidence>
<dbReference type="Proteomes" id="UP000246115">
    <property type="component" value="Chromosome"/>
</dbReference>
<reference evidence="3 5" key="2">
    <citation type="submission" date="2018-08" db="EMBL/GenBank/DDBJ databases">
        <title>Draft genome of Streptococcus sp. nov. Z1.</title>
        <authorList>
            <person name="Tian Z."/>
        </authorList>
    </citation>
    <scope>NUCLEOTIDE SEQUENCE [LARGE SCALE GENOMIC DNA]</scope>
    <source>
        <strain evidence="3">Z1</strain>
        <strain evidence="5">Z1(2018)</strain>
    </source>
</reference>
<evidence type="ECO:0000313" key="2">
    <source>
        <dbReference type="EMBL" id="RFU51987.1"/>
    </source>
</evidence>
<evidence type="ECO:0000313" key="4">
    <source>
        <dbReference type="Proteomes" id="UP000246115"/>
    </source>
</evidence>
<dbReference type="EMBL" id="QVQY01000001">
    <property type="protein sequence ID" value="RFU51987.1"/>
    <property type="molecule type" value="Genomic_DNA"/>
</dbReference>
<keyword evidence="6" id="KW-1185">Reference proteome</keyword>
<dbReference type="KEGG" id="schj:DDV21_005370"/>
<evidence type="ECO:0000313" key="3">
    <source>
        <dbReference type="EMBL" id="RFU54179.1"/>
    </source>
</evidence>
<dbReference type="Proteomes" id="UP000264056">
    <property type="component" value="Unassembled WGS sequence"/>
</dbReference>
<accession>A0A346NC06</accession>